<evidence type="ECO:0000256" key="1">
    <source>
        <dbReference type="SAM" id="MobiDB-lite"/>
    </source>
</evidence>
<protein>
    <recommendedName>
        <fullName evidence="4">Protein kinase domain-containing protein</fullName>
    </recommendedName>
</protein>
<dbReference type="PROSITE" id="PS50011">
    <property type="entry name" value="PROTEIN_KINASE_DOM"/>
    <property type="match status" value="1"/>
</dbReference>
<proteinExistence type="predicted"/>
<feature type="transmembrane region" description="Helical" evidence="2">
    <location>
        <begin position="70"/>
        <end position="91"/>
    </location>
</feature>
<keyword evidence="3" id="KW-0732">Signal</keyword>
<evidence type="ECO:0000259" key="4">
    <source>
        <dbReference type="PROSITE" id="PS50011"/>
    </source>
</evidence>
<feature type="signal peptide" evidence="3">
    <location>
        <begin position="1"/>
        <end position="30"/>
    </location>
</feature>
<feature type="non-terminal residue" evidence="5">
    <location>
        <position position="526"/>
    </location>
</feature>
<feature type="compositionally biased region" description="Low complexity" evidence="1">
    <location>
        <begin position="487"/>
        <end position="510"/>
    </location>
</feature>
<name>A0A0G4HL51_9ALVE</name>
<evidence type="ECO:0000256" key="3">
    <source>
        <dbReference type="SAM" id="SignalP"/>
    </source>
</evidence>
<organism evidence="5">
    <name type="scientific">Chromera velia CCMP2878</name>
    <dbReference type="NCBI Taxonomy" id="1169474"/>
    <lineage>
        <taxon>Eukaryota</taxon>
        <taxon>Sar</taxon>
        <taxon>Alveolata</taxon>
        <taxon>Colpodellida</taxon>
        <taxon>Chromeraceae</taxon>
        <taxon>Chromera</taxon>
    </lineage>
</organism>
<dbReference type="EMBL" id="CDMZ01003020">
    <property type="protein sequence ID" value="CEM44811.1"/>
    <property type="molecule type" value="Genomic_DNA"/>
</dbReference>
<accession>A0A0G4HL51</accession>
<feature type="compositionally biased region" description="Low complexity" evidence="1">
    <location>
        <begin position="452"/>
        <end position="463"/>
    </location>
</feature>
<dbReference type="InterPro" id="IPR011009">
    <property type="entry name" value="Kinase-like_dom_sf"/>
</dbReference>
<gene>
    <name evidence="5" type="ORF">Cvel_28626</name>
</gene>
<keyword evidence="2" id="KW-0472">Membrane</keyword>
<dbReference type="SMART" id="SM00220">
    <property type="entry name" value="S_TKc"/>
    <property type="match status" value="1"/>
</dbReference>
<dbReference type="GO" id="GO:0004672">
    <property type="term" value="F:protein kinase activity"/>
    <property type="evidence" value="ECO:0007669"/>
    <property type="project" value="InterPro"/>
</dbReference>
<feature type="chain" id="PRO_5005191571" description="Protein kinase domain-containing protein" evidence="3">
    <location>
        <begin position="31"/>
        <end position="526"/>
    </location>
</feature>
<evidence type="ECO:0000313" key="5">
    <source>
        <dbReference type="EMBL" id="CEM44811.1"/>
    </source>
</evidence>
<dbReference type="Gene3D" id="1.10.510.10">
    <property type="entry name" value="Transferase(Phosphotransferase) domain 1"/>
    <property type="match status" value="1"/>
</dbReference>
<dbReference type="Pfam" id="PF00069">
    <property type="entry name" value="Pkinase"/>
    <property type="match status" value="1"/>
</dbReference>
<keyword evidence="2" id="KW-0812">Transmembrane</keyword>
<dbReference type="SUPFAM" id="SSF56112">
    <property type="entry name" value="Protein kinase-like (PK-like)"/>
    <property type="match status" value="1"/>
</dbReference>
<dbReference type="InterPro" id="IPR000719">
    <property type="entry name" value="Prot_kinase_dom"/>
</dbReference>
<dbReference type="AlphaFoldDB" id="A0A0G4HL51"/>
<reference evidence="5" key="1">
    <citation type="submission" date="2014-11" db="EMBL/GenBank/DDBJ databases">
        <authorList>
            <person name="Otto D Thomas"/>
            <person name="Naeem Raeece"/>
        </authorList>
    </citation>
    <scope>NUCLEOTIDE SEQUENCE</scope>
</reference>
<sequence length="526" mass="55596">MSLTQKRRQCFNRALVVLLLVLLVVPQSEAAILESLGVDVTVILASTTPATKAAIIAAATKAAADAGIPLGGQMLLGIFSLVCGGAAGAALRAEKRERGKREEAEKDRQKKHKCEQESARIASLPFEEAVKELLQKPKLWETMNVLKRSSLVRVLGAGREGNVVELWRSASGSSCWALKQLLPVPTQAMGLQVYISQAMAEAGLQQLIGSATEDGSTKKFVPRVVRLPSNGGLHKKRGEKELRIAMQALEGGVSLDVWARRLPEGERLLGSAQFVVQMAETLRRLHALRVLHCDLNPQNILVLPPEREGGPPRFFLLDFSDAVFLLGSRKWLSVPKGTRGFRAPELIRAASRGETDLTSFSPALDAFVLGVLAAGVIAPSALFRWGAAGCRERDPERPVLPDSFVFPQGTPKLMSWLLVNLLRHNAEERLPLDVAERTAQVCVDLLLGARGTARRSSTSSTTSGGSGGAGGDSGDESPAGGNGGPPSGSNDRASPSSSSSSSSSSSASPQAGGGAPQSTGARASMV</sequence>
<dbReference type="GO" id="GO:0005524">
    <property type="term" value="F:ATP binding"/>
    <property type="evidence" value="ECO:0007669"/>
    <property type="project" value="InterPro"/>
</dbReference>
<keyword evidence="2" id="KW-1133">Transmembrane helix</keyword>
<evidence type="ECO:0000256" key="2">
    <source>
        <dbReference type="SAM" id="Phobius"/>
    </source>
</evidence>
<feature type="domain" description="Protein kinase" evidence="4">
    <location>
        <begin position="149"/>
        <end position="447"/>
    </location>
</feature>
<feature type="region of interest" description="Disordered" evidence="1">
    <location>
        <begin position="452"/>
        <end position="526"/>
    </location>
</feature>
<dbReference type="PANTHER" id="PTHR24347">
    <property type="entry name" value="SERINE/THREONINE-PROTEIN KINASE"/>
    <property type="match status" value="1"/>
</dbReference>